<gene>
    <name evidence="2" type="ORF">B8V81_0770</name>
</gene>
<dbReference type="AlphaFoldDB" id="A0A2N5NC08"/>
<evidence type="ECO:0000313" key="3">
    <source>
        <dbReference type="Proteomes" id="UP000234789"/>
    </source>
</evidence>
<evidence type="ECO:0000256" key="1">
    <source>
        <dbReference type="SAM" id="MobiDB-lite"/>
    </source>
</evidence>
<accession>A0A2N5NC08</accession>
<keyword evidence="3" id="KW-1185">Reference proteome</keyword>
<feature type="region of interest" description="Disordered" evidence="1">
    <location>
        <begin position="1"/>
        <end position="47"/>
    </location>
</feature>
<reference evidence="2 3" key="1">
    <citation type="submission" date="2017-05" db="EMBL/GenBank/DDBJ databases">
        <title>Functional genome analysis of Paenibacillus pasadenensis strain R16: insights on endophytic life style and antifungal activity.</title>
        <authorList>
            <person name="Passera A."/>
            <person name="Marcolungo L."/>
            <person name="Casati P."/>
            <person name="Brasca M."/>
            <person name="Quaglino F."/>
            <person name="Delledonne M."/>
        </authorList>
    </citation>
    <scope>NUCLEOTIDE SEQUENCE [LARGE SCALE GENOMIC DNA]</scope>
    <source>
        <strain evidence="2 3">R16</strain>
    </source>
</reference>
<dbReference type="EMBL" id="NFEZ01000002">
    <property type="protein sequence ID" value="PLT47863.1"/>
    <property type="molecule type" value="Genomic_DNA"/>
</dbReference>
<comment type="caution">
    <text evidence="2">The sequence shown here is derived from an EMBL/GenBank/DDBJ whole genome shotgun (WGS) entry which is preliminary data.</text>
</comment>
<sequence>MSGEQPSAKQLSARKAQSQADRSGRGKAQASERQSDADAAAVKKHGV</sequence>
<organism evidence="2 3">
    <name type="scientific">Paenibacillus pasadenensis</name>
    <dbReference type="NCBI Taxonomy" id="217090"/>
    <lineage>
        <taxon>Bacteria</taxon>
        <taxon>Bacillati</taxon>
        <taxon>Bacillota</taxon>
        <taxon>Bacilli</taxon>
        <taxon>Bacillales</taxon>
        <taxon>Paenibacillaceae</taxon>
        <taxon>Paenibacillus</taxon>
    </lineage>
</organism>
<evidence type="ECO:0000313" key="2">
    <source>
        <dbReference type="EMBL" id="PLT47863.1"/>
    </source>
</evidence>
<dbReference type="Proteomes" id="UP000234789">
    <property type="component" value="Unassembled WGS sequence"/>
</dbReference>
<name>A0A2N5NC08_9BACL</name>
<feature type="compositionally biased region" description="Polar residues" evidence="1">
    <location>
        <begin position="1"/>
        <end position="21"/>
    </location>
</feature>
<proteinExistence type="predicted"/>
<protein>
    <submittedName>
        <fullName evidence="2">Uncharacterized protein</fullName>
    </submittedName>
</protein>